<name>A0A7G6SN17_9HYPH</name>
<dbReference type="Gene3D" id="3.40.50.720">
    <property type="entry name" value="NAD(P)-binding Rossmann-like Domain"/>
    <property type="match status" value="1"/>
</dbReference>
<evidence type="ECO:0000313" key="3">
    <source>
        <dbReference type="EMBL" id="QND55899.1"/>
    </source>
</evidence>
<feature type="transmembrane region" description="Helical" evidence="2">
    <location>
        <begin position="31"/>
        <end position="55"/>
    </location>
</feature>
<evidence type="ECO:0008006" key="5">
    <source>
        <dbReference type="Google" id="ProtNLM"/>
    </source>
</evidence>
<feature type="region of interest" description="Disordered" evidence="1">
    <location>
        <begin position="85"/>
        <end position="112"/>
    </location>
</feature>
<feature type="transmembrane region" description="Helical" evidence="2">
    <location>
        <begin position="7"/>
        <end position="25"/>
    </location>
</feature>
<keyword evidence="2" id="KW-0812">Transmembrane</keyword>
<proteinExistence type="predicted"/>
<keyword evidence="2" id="KW-1133">Transmembrane helix</keyword>
<dbReference type="Proteomes" id="UP000515465">
    <property type="component" value="Chromosome"/>
</dbReference>
<organism evidence="3 4">
    <name type="scientific">Mesorhizobium huakuii</name>
    <dbReference type="NCBI Taxonomy" id="28104"/>
    <lineage>
        <taxon>Bacteria</taxon>
        <taxon>Pseudomonadati</taxon>
        <taxon>Pseudomonadota</taxon>
        <taxon>Alphaproteobacteria</taxon>
        <taxon>Hyphomicrobiales</taxon>
        <taxon>Phyllobacteriaceae</taxon>
        <taxon>Mesorhizobium</taxon>
    </lineage>
</organism>
<feature type="compositionally biased region" description="Basic and acidic residues" evidence="1">
    <location>
        <begin position="94"/>
        <end position="112"/>
    </location>
</feature>
<reference evidence="4" key="1">
    <citation type="journal article" date="2020" name="Mol. Plant Microbe">
        <title>Rhizobial microsymbionts of the narrowly endemic Oxytropis species growing in Kamchatka are characterized by significant genetic diversity and possess a set of genes that are associated with T3SS and T6SS secretion systems and can affect the development of symbiosis.</title>
        <authorList>
            <person name="Safronova V."/>
            <person name="Guro P."/>
            <person name="Sazanova A."/>
            <person name="Kuznetsova I."/>
            <person name="Belimov A."/>
            <person name="Yakubov V."/>
            <person name="Chirak E."/>
            <person name="Afonin A."/>
            <person name="Gogolev Y."/>
            <person name="Andronov E."/>
            <person name="Tikhonovich I."/>
        </authorList>
    </citation>
    <scope>NUCLEOTIDE SEQUENCE [LARGE SCALE GENOMIC DNA]</scope>
    <source>
        <strain evidence="4">583</strain>
    </source>
</reference>
<accession>A0A7G6SN17</accession>
<evidence type="ECO:0000256" key="2">
    <source>
        <dbReference type="SAM" id="Phobius"/>
    </source>
</evidence>
<evidence type="ECO:0000313" key="4">
    <source>
        <dbReference type="Proteomes" id="UP000515465"/>
    </source>
</evidence>
<evidence type="ECO:0000256" key="1">
    <source>
        <dbReference type="SAM" id="MobiDB-lite"/>
    </source>
</evidence>
<keyword evidence="2" id="KW-0472">Membrane</keyword>
<dbReference type="EMBL" id="CP050296">
    <property type="protein sequence ID" value="QND55899.1"/>
    <property type="molecule type" value="Genomic_DNA"/>
</dbReference>
<protein>
    <recommendedName>
        <fullName evidence="5">Exopolysaccharide production repressor exox</fullName>
    </recommendedName>
</protein>
<dbReference type="AlphaFoldDB" id="A0A7G6SN17"/>
<sequence>MYFPQFLVGMSATTIGVAIWAYLATGSIWATLGWFVLTLVILQAGYFGLVVRLLFRRSSKPSDARSATDSTSMVDMVLEDMNLIDRGLQPLHSKPAERETASRMRSKPMDKN</sequence>
<gene>
    <name evidence="3" type="ORF">HB778_03955</name>
</gene>